<dbReference type="GO" id="GO:0000139">
    <property type="term" value="C:Golgi membrane"/>
    <property type="evidence" value="ECO:0007669"/>
    <property type="project" value="TreeGrafter"/>
</dbReference>
<gene>
    <name evidence="9" type="ORF">NQ318_022186</name>
</gene>
<comment type="subcellular location">
    <subcellularLocation>
        <location evidence="1">Membrane</location>
        <topology evidence="1">Multi-pass membrane protein</topology>
    </subcellularLocation>
</comment>
<evidence type="ECO:0000313" key="10">
    <source>
        <dbReference type="Proteomes" id="UP001162162"/>
    </source>
</evidence>
<evidence type="ECO:0000256" key="2">
    <source>
        <dbReference type="ARBA" id="ARBA00010694"/>
    </source>
</evidence>
<feature type="transmembrane region" description="Helical" evidence="8">
    <location>
        <begin position="115"/>
        <end position="134"/>
    </location>
</feature>
<proteinExistence type="inferred from homology"/>
<evidence type="ECO:0000256" key="7">
    <source>
        <dbReference type="ARBA" id="ARBA00039668"/>
    </source>
</evidence>
<feature type="transmembrane region" description="Helical" evidence="8">
    <location>
        <begin position="50"/>
        <end position="68"/>
    </location>
</feature>
<evidence type="ECO:0000256" key="5">
    <source>
        <dbReference type="ARBA" id="ARBA00022989"/>
    </source>
</evidence>
<dbReference type="EMBL" id="JAPWTK010000013">
    <property type="protein sequence ID" value="KAJ8959489.1"/>
    <property type="molecule type" value="Genomic_DNA"/>
</dbReference>
<protein>
    <recommendedName>
        <fullName evidence="7">Adenosine 3'-phospho 5'-phosphosulfate transporter 1</fullName>
    </recommendedName>
</protein>
<comment type="similarity">
    <text evidence="2">Belongs to the nucleotide-sugar transporter family. SLC35B subfamily.</text>
</comment>
<dbReference type="AlphaFoldDB" id="A0AAV8Z612"/>
<dbReference type="Proteomes" id="UP001162162">
    <property type="component" value="Unassembled WGS sequence"/>
</dbReference>
<dbReference type="PANTHER" id="PTHR10778">
    <property type="entry name" value="SOLUTE CARRIER FAMILY 35 MEMBER B"/>
    <property type="match status" value="1"/>
</dbReference>
<feature type="transmembrane region" description="Helical" evidence="8">
    <location>
        <begin position="336"/>
        <end position="359"/>
    </location>
</feature>
<keyword evidence="10" id="KW-1185">Reference proteome</keyword>
<evidence type="ECO:0000256" key="1">
    <source>
        <dbReference type="ARBA" id="ARBA00004141"/>
    </source>
</evidence>
<dbReference type="PANTHER" id="PTHR10778:SF13">
    <property type="entry name" value="ADENOSINE 3'-PHOSPHO 5'-PHOSPHOSULFATE TRANSPORTER 1"/>
    <property type="match status" value="1"/>
</dbReference>
<comment type="caution">
    <text evidence="9">The sequence shown here is derived from an EMBL/GenBank/DDBJ whole genome shotgun (WGS) entry which is preliminary data.</text>
</comment>
<keyword evidence="4 8" id="KW-0812">Transmembrane</keyword>
<evidence type="ECO:0000256" key="3">
    <source>
        <dbReference type="ARBA" id="ARBA00022448"/>
    </source>
</evidence>
<evidence type="ECO:0000256" key="4">
    <source>
        <dbReference type="ARBA" id="ARBA00022692"/>
    </source>
</evidence>
<feature type="transmembrane region" description="Helical" evidence="8">
    <location>
        <begin position="240"/>
        <end position="258"/>
    </location>
</feature>
<dbReference type="InterPro" id="IPR013657">
    <property type="entry name" value="SCL35B1-4/HUT1"/>
</dbReference>
<feature type="transmembrane region" description="Helical" evidence="8">
    <location>
        <begin position="366"/>
        <end position="391"/>
    </location>
</feature>
<organism evidence="9 10">
    <name type="scientific">Aromia moschata</name>
    <dbReference type="NCBI Taxonomy" id="1265417"/>
    <lineage>
        <taxon>Eukaryota</taxon>
        <taxon>Metazoa</taxon>
        <taxon>Ecdysozoa</taxon>
        <taxon>Arthropoda</taxon>
        <taxon>Hexapoda</taxon>
        <taxon>Insecta</taxon>
        <taxon>Pterygota</taxon>
        <taxon>Neoptera</taxon>
        <taxon>Endopterygota</taxon>
        <taxon>Coleoptera</taxon>
        <taxon>Polyphaga</taxon>
        <taxon>Cucujiformia</taxon>
        <taxon>Chrysomeloidea</taxon>
        <taxon>Cerambycidae</taxon>
        <taxon>Cerambycinae</taxon>
        <taxon>Callichromatini</taxon>
        <taxon>Aromia</taxon>
    </lineage>
</organism>
<feature type="transmembrane region" description="Helical" evidence="8">
    <location>
        <begin position="304"/>
        <end position="324"/>
    </location>
</feature>
<feature type="transmembrane region" description="Helical" evidence="8">
    <location>
        <begin position="157"/>
        <end position="176"/>
    </location>
</feature>
<feature type="transmembrane region" description="Helical" evidence="8">
    <location>
        <begin position="397"/>
        <end position="415"/>
    </location>
</feature>
<dbReference type="GO" id="GO:0046964">
    <property type="term" value="F:3'-phosphoadenosine 5'-phosphosulfate transmembrane transporter activity"/>
    <property type="evidence" value="ECO:0007669"/>
    <property type="project" value="TreeGrafter"/>
</dbReference>
<dbReference type="Pfam" id="PF08449">
    <property type="entry name" value="UAA"/>
    <property type="match status" value="1"/>
</dbReference>
<evidence type="ECO:0000313" key="9">
    <source>
        <dbReference type="EMBL" id="KAJ8959489.1"/>
    </source>
</evidence>
<accession>A0AAV8Z612</accession>
<sequence length="438" mass="49364">MAKNAEVFICLIVIVCVVLLYILNTIVLNTELVQNPPEEYGWVVHGVRNALGYATLFLPGYLVYKYVAKTNYLNKSGRGVFGAVIRTCFGEDELLLVNPNLHVTPTVKTPFQEGLLLLFYFFGLQISYLSWGVLQEKVMTRPYGTQEDSAYFKDSQFLVFVNRILAFLVSAVILLCTRQPRHRCPIYKYVFCSFSNIMSSWCQYEALKYVSFPHQVLAKASKTIPVMIMGKVVSKTKYEYYEYVTAVILSVGMLFFMVDAGNDRSSSTVTTFSGALLLCSYIVFDSFTANWQGGPLQKYEMKPLQMMCFVNFFSCIFTAVSLLQQGGFLTSIKFMIKYPSFIVDIIFLSLCSAGGQLFIFNTVSTFGPLVFVIISTIRQGFSVLLSCIIYQHTVHALGVFGVILVFFSVLLRVYCGYRVKSLKQLHHGATNLMGSAKN</sequence>
<feature type="transmembrane region" description="Helical" evidence="8">
    <location>
        <begin position="7"/>
        <end position="30"/>
    </location>
</feature>
<evidence type="ECO:0000256" key="8">
    <source>
        <dbReference type="SAM" id="Phobius"/>
    </source>
</evidence>
<evidence type="ECO:0000256" key="6">
    <source>
        <dbReference type="ARBA" id="ARBA00023136"/>
    </source>
</evidence>
<dbReference type="GO" id="GO:0005789">
    <property type="term" value="C:endoplasmic reticulum membrane"/>
    <property type="evidence" value="ECO:0007669"/>
    <property type="project" value="TreeGrafter"/>
</dbReference>
<keyword evidence="6 8" id="KW-0472">Membrane</keyword>
<name>A0AAV8Z612_9CUCU</name>
<reference evidence="9" key="1">
    <citation type="journal article" date="2023" name="Insect Mol. Biol.">
        <title>Genome sequencing provides insights into the evolution of gene families encoding plant cell wall-degrading enzymes in longhorned beetles.</title>
        <authorList>
            <person name="Shin N.R."/>
            <person name="Okamura Y."/>
            <person name="Kirsch R."/>
            <person name="Pauchet Y."/>
        </authorList>
    </citation>
    <scope>NUCLEOTIDE SEQUENCE</scope>
    <source>
        <strain evidence="9">AMC_N1</strain>
    </source>
</reference>
<keyword evidence="3" id="KW-0813">Transport</keyword>
<feature type="transmembrane region" description="Helical" evidence="8">
    <location>
        <begin position="264"/>
        <end position="284"/>
    </location>
</feature>
<keyword evidence="5 8" id="KW-1133">Transmembrane helix</keyword>